<dbReference type="Proteomes" id="UP000789570">
    <property type="component" value="Unassembled WGS sequence"/>
</dbReference>
<evidence type="ECO:0000313" key="2">
    <source>
        <dbReference type="EMBL" id="CAG8679803.1"/>
    </source>
</evidence>
<dbReference type="AlphaFoldDB" id="A0A9N9EL32"/>
<name>A0A9N9EL32_9GLOM</name>
<accession>A0A9N9EL32</accession>
<proteinExistence type="predicted"/>
<evidence type="ECO:0000313" key="3">
    <source>
        <dbReference type="Proteomes" id="UP000789570"/>
    </source>
</evidence>
<feature type="region of interest" description="Disordered" evidence="1">
    <location>
        <begin position="1"/>
        <end position="34"/>
    </location>
</feature>
<organism evidence="2 3">
    <name type="scientific">Funneliformis caledonium</name>
    <dbReference type="NCBI Taxonomy" id="1117310"/>
    <lineage>
        <taxon>Eukaryota</taxon>
        <taxon>Fungi</taxon>
        <taxon>Fungi incertae sedis</taxon>
        <taxon>Mucoromycota</taxon>
        <taxon>Glomeromycotina</taxon>
        <taxon>Glomeromycetes</taxon>
        <taxon>Glomerales</taxon>
        <taxon>Glomeraceae</taxon>
        <taxon>Funneliformis</taxon>
    </lineage>
</organism>
<gene>
    <name evidence="2" type="ORF">FCALED_LOCUS12439</name>
</gene>
<reference evidence="2" key="1">
    <citation type="submission" date="2021-06" db="EMBL/GenBank/DDBJ databases">
        <authorList>
            <person name="Kallberg Y."/>
            <person name="Tangrot J."/>
            <person name="Rosling A."/>
        </authorList>
    </citation>
    <scope>NUCLEOTIDE SEQUENCE</scope>
    <source>
        <strain evidence="2">UK204</strain>
    </source>
</reference>
<evidence type="ECO:0000256" key="1">
    <source>
        <dbReference type="SAM" id="MobiDB-lite"/>
    </source>
</evidence>
<keyword evidence="3" id="KW-1185">Reference proteome</keyword>
<dbReference type="OrthoDB" id="2379098at2759"/>
<dbReference type="EMBL" id="CAJVPQ010006049">
    <property type="protein sequence ID" value="CAG8679803.1"/>
    <property type="molecule type" value="Genomic_DNA"/>
</dbReference>
<sequence>IESDTEGNILGEQLETGLDDTFSENDWGNDEKPDAKLEIEKRGSYKMGKTPKLTYYDKWRPSGLWTEAAKGTQKLESFFNLQDKSM</sequence>
<protein>
    <submittedName>
        <fullName evidence="2">4765_t:CDS:1</fullName>
    </submittedName>
</protein>
<feature type="non-terminal residue" evidence="2">
    <location>
        <position position="1"/>
    </location>
</feature>
<comment type="caution">
    <text evidence="2">The sequence shown here is derived from an EMBL/GenBank/DDBJ whole genome shotgun (WGS) entry which is preliminary data.</text>
</comment>